<protein>
    <recommendedName>
        <fullName evidence="3">DUF3307 domain-containing protein</fullName>
    </recommendedName>
</protein>
<dbReference type="EMBL" id="NVUL01000005">
    <property type="protein sequence ID" value="PCI81397.1"/>
    <property type="molecule type" value="Genomic_DNA"/>
</dbReference>
<dbReference type="AlphaFoldDB" id="A0A2A4XH49"/>
<proteinExistence type="predicted"/>
<evidence type="ECO:0008006" key="3">
    <source>
        <dbReference type="Google" id="ProtNLM"/>
    </source>
</evidence>
<organism evidence="1 2">
    <name type="scientific">SAR86 cluster bacterium</name>
    <dbReference type="NCBI Taxonomy" id="2030880"/>
    <lineage>
        <taxon>Bacteria</taxon>
        <taxon>Pseudomonadati</taxon>
        <taxon>Pseudomonadota</taxon>
        <taxon>Gammaproteobacteria</taxon>
        <taxon>SAR86 cluster</taxon>
    </lineage>
</organism>
<gene>
    <name evidence="1" type="ORF">COB20_01760</name>
</gene>
<sequence length="111" mass="12823">MLFFENIFMLIFGHALADFVLQPEAMGYGKNRNDKIHDNEHSLFPVWYYWLTAHALVHGGIVYMITGNIWLGVLETVLHWITDFAKNEGWIGMHQDQGIHIGCKIGYAFLL</sequence>
<evidence type="ECO:0000313" key="1">
    <source>
        <dbReference type="EMBL" id="PCI81397.1"/>
    </source>
</evidence>
<dbReference type="Proteomes" id="UP000218767">
    <property type="component" value="Unassembled WGS sequence"/>
</dbReference>
<comment type="caution">
    <text evidence="1">The sequence shown here is derived from an EMBL/GenBank/DDBJ whole genome shotgun (WGS) entry which is preliminary data.</text>
</comment>
<reference evidence="2" key="1">
    <citation type="submission" date="2017-08" db="EMBL/GenBank/DDBJ databases">
        <title>A dynamic microbial community with high functional redundancy inhabits the cold, oxic subseafloor aquifer.</title>
        <authorList>
            <person name="Tully B.J."/>
            <person name="Wheat C.G."/>
            <person name="Glazer B.T."/>
            <person name="Huber J.A."/>
        </authorList>
    </citation>
    <scope>NUCLEOTIDE SEQUENCE [LARGE SCALE GENOMIC DNA]</scope>
</reference>
<evidence type="ECO:0000313" key="2">
    <source>
        <dbReference type="Proteomes" id="UP000218767"/>
    </source>
</evidence>
<accession>A0A2A4XH49</accession>
<name>A0A2A4XH49_9GAMM</name>